<keyword evidence="3" id="KW-0997">Cell inner membrane</keyword>
<name>A0A1I7MU23_9HYPH</name>
<keyword evidence="7" id="KW-0472">Membrane</keyword>
<keyword evidence="8" id="KW-0131">Cell cycle</keyword>
<keyword evidence="6" id="KW-1133">Transmembrane helix</keyword>
<protein>
    <submittedName>
        <fullName evidence="11">Cell division protein FtsQ</fullName>
    </submittedName>
</protein>
<keyword evidence="12" id="KW-1185">Reference proteome</keyword>
<comment type="subcellular location">
    <subcellularLocation>
        <location evidence="1">Membrane</location>
    </subcellularLocation>
</comment>
<dbReference type="AlphaFoldDB" id="A0A1I7MU23"/>
<dbReference type="PANTHER" id="PTHR35851">
    <property type="entry name" value="CELL DIVISION PROTEIN FTSQ"/>
    <property type="match status" value="1"/>
</dbReference>
<evidence type="ECO:0000256" key="7">
    <source>
        <dbReference type="ARBA" id="ARBA00023136"/>
    </source>
</evidence>
<keyword evidence="4 11" id="KW-0132">Cell division</keyword>
<evidence type="ECO:0000256" key="9">
    <source>
        <dbReference type="SAM" id="SignalP"/>
    </source>
</evidence>
<evidence type="ECO:0000256" key="3">
    <source>
        <dbReference type="ARBA" id="ARBA00022519"/>
    </source>
</evidence>
<evidence type="ECO:0000256" key="8">
    <source>
        <dbReference type="ARBA" id="ARBA00023306"/>
    </source>
</evidence>
<dbReference type="InterPro" id="IPR005548">
    <property type="entry name" value="Cell_div_FtsQ/DivIB_C"/>
</dbReference>
<dbReference type="GO" id="GO:0016020">
    <property type="term" value="C:membrane"/>
    <property type="evidence" value="ECO:0007669"/>
    <property type="project" value="UniProtKB-SubCell"/>
</dbReference>
<evidence type="ECO:0000256" key="4">
    <source>
        <dbReference type="ARBA" id="ARBA00022618"/>
    </source>
</evidence>
<evidence type="ECO:0000256" key="5">
    <source>
        <dbReference type="ARBA" id="ARBA00022692"/>
    </source>
</evidence>
<feature type="chain" id="PRO_5011705807" evidence="9">
    <location>
        <begin position="28"/>
        <end position="262"/>
    </location>
</feature>
<evidence type="ECO:0000259" key="10">
    <source>
        <dbReference type="PROSITE" id="PS51779"/>
    </source>
</evidence>
<evidence type="ECO:0000256" key="1">
    <source>
        <dbReference type="ARBA" id="ARBA00004370"/>
    </source>
</evidence>
<keyword evidence="5" id="KW-0812">Transmembrane</keyword>
<keyword evidence="9" id="KW-0732">Signal</keyword>
<evidence type="ECO:0000313" key="11">
    <source>
        <dbReference type="EMBL" id="SFV25893.1"/>
    </source>
</evidence>
<dbReference type="PROSITE" id="PS51779">
    <property type="entry name" value="POTRA"/>
    <property type="match status" value="1"/>
</dbReference>
<feature type="signal peptide" evidence="9">
    <location>
        <begin position="1"/>
        <end position="27"/>
    </location>
</feature>
<reference evidence="12" key="1">
    <citation type="submission" date="2016-10" db="EMBL/GenBank/DDBJ databases">
        <authorList>
            <person name="Varghese N."/>
            <person name="Submissions S."/>
        </authorList>
    </citation>
    <scope>NUCLEOTIDE SEQUENCE [LARGE SCALE GENOMIC DNA]</scope>
    <source>
        <strain evidence="12">DSM 1565</strain>
    </source>
</reference>
<dbReference type="GO" id="GO:0090529">
    <property type="term" value="P:cell septum assembly"/>
    <property type="evidence" value="ECO:0007669"/>
    <property type="project" value="InterPro"/>
</dbReference>
<dbReference type="InterPro" id="IPR026579">
    <property type="entry name" value="FtsQ"/>
</dbReference>
<evidence type="ECO:0000313" key="12">
    <source>
        <dbReference type="Proteomes" id="UP000199423"/>
    </source>
</evidence>
<dbReference type="Proteomes" id="UP000199423">
    <property type="component" value="Unassembled WGS sequence"/>
</dbReference>
<dbReference type="InterPro" id="IPR034746">
    <property type="entry name" value="POTRA"/>
</dbReference>
<dbReference type="Gene3D" id="3.40.50.11690">
    <property type="entry name" value="Cell division protein FtsQ/DivIB"/>
    <property type="match status" value="1"/>
</dbReference>
<gene>
    <name evidence="11" type="ORF">SAMN04488557_0233</name>
</gene>
<proteinExistence type="predicted"/>
<keyword evidence="2" id="KW-1003">Cell membrane</keyword>
<accession>A0A1I7MU23</accession>
<dbReference type="PANTHER" id="PTHR35851:SF1">
    <property type="entry name" value="CELL DIVISION PROTEIN FTSQ"/>
    <property type="match status" value="1"/>
</dbReference>
<evidence type="ECO:0000256" key="6">
    <source>
        <dbReference type="ARBA" id="ARBA00022989"/>
    </source>
</evidence>
<dbReference type="InterPro" id="IPR013685">
    <property type="entry name" value="POTRA_FtsQ_type"/>
</dbReference>
<dbReference type="InterPro" id="IPR045335">
    <property type="entry name" value="FtsQ_C_sf"/>
</dbReference>
<sequence>MKPVPIAAAAIVAVCAGAFALSFSKLAAIDFAAKTNDVMIAAGFGIDQVNVSGQHYASDSDVFDALDLPNVKTFAAFNSDAALKRIERIAWVDTAQITRVYPGTLDVVIRERTPAFMWQRGETNFLVDATGRTLGPVPRANTWNLPRVVGEGADTEAILMLSALRQYPLIERQYAYGERIAERRWRIVLKNGTALELGADREIEGFQEVATVREAAATLKGAPMVVDVRTPGRIAIRPLTGNSARTASNAGARTISLASERP</sequence>
<evidence type="ECO:0000256" key="2">
    <source>
        <dbReference type="ARBA" id="ARBA00022475"/>
    </source>
</evidence>
<dbReference type="STRING" id="51670.SAMN04488557_0233"/>
<dbReference type="Pfam" id="PF03799">
    <property type="entry name" value="FtsQ_DivIB_C"/>
    <property type="match status" value="1"/>
</dbReference>
<dbReference type="EMBL" id="FPCH01000001">
    <property type="protein sequence ID" value="SFV25893.1"/>
    <property type="molecule type" value="Genomic_DNA"/>
</dbReference>
<feature type="domain" description="POTRA" evidence="10">
    <location>
        <begin position="44"/>
        <end position="112"/>
    </location>
</feature>
<dbReference type="Gene3D" id="3.10.20.310">
    <property type="entry name" value="membrane protein fhac"/>
    <property type="match status" value="1"/>
</dbReference>
<organism evidence="11 12">
    <name type="scientific">Hyphomicrobium facile</name>
    <dbReference type="NCBI Taxonomy" id="51670"/>
    <lineage>
        <taxon>Bacteria</taxon>
        <taxon>Pseudomonadati</taxon>
        <taxon>Pseudomonadota</taxon>
        <taxon>Alphaproteobacteria</taxon>
        <taxon>Hyphomicrobiales</taxon>
        <taxon>Hyphomicrobiaceae</taxon>
        <taxon>Hyphomicrobium</taxon>
    </lineage>
</organism>
<dbReference type="Pfam" id="PF08478">
    <property type="entry name" value="POTRA_1"/>
    <property type="match status" value="1"/>
</dbReference>